<keyword evidence="2" id="KW-0472">Membrane</keyword>
<name>A0A8T2QLA8_CERRI</name>
<gene>
    <name evidence="3" type="ORF">KP509_34G050300</name>
</gene>
<reference evidence="3" key="1">
    <citation type="submission" date="2021-08" db="EMBL/GenBank/DDBJ databases">
        <title>WGS assembly of Ceratopteris richardii.</title>
        <authorList>
            <person name="Marchant D.B."/>
            <person name="Chen G."/>
            <person name="Jenkins J."/>
            <person name="Shu S."/>
            <person name="Leebens-Mack J."/>
            <person name="Grimwood J."/>
            <person name="Schmutz J."/>
            <person name="Soltis P."/>
            <person name="Soltis D."/>
            <person name="Chen Z.-H."/>
        </authorList>
    </citation>
    <scope>NUCLEOTIDE SEQUENCE</scope>
    <source>
        <strain evidence="3">Whitten #5841</strain>
        <tissue evidence="3">Leaf</tissue>
    </source>
</reference>
<accession>A0A8T2QLA8</accession>
<dbReference type="PANTHER" id="PTHR33287">
    <property type="entry name" value="OS03G0453550 PROTEIN"/>
    <property type="match status" value="1"/>
</dbReference>
<evidence type="ECO:0000313" key="3">
    <source>
        <dbReference type="EMBL" id="KAH7284350.1"/>
    </source>
</evidence>
<dbReference type="OMA" id="WIMGTEV"/>
<sequence>MATRAAREEEVLLGLYNSVAHSAQKEAWEAKRKSLEQVKADQEDELRSVRKDTYQVASMYAMFQSVIFSAVSQSTQLNCQLSWCPSSLCAAVYIAALLAIADKLKSAEDLRQEIDETNLFISALNERLDLLYTLGPQLDLDIQYPRRRLSSSSTAIGLRFLLRPRSLFCVFFLTSFSVLVGLFSSHVLCEHCSPCW</sequence>
<dbReference type="OrthoDB" id="1679871at2759"/>
<evidence type="ECO:0000313" key="4">
    <source>
        <dbReference type="Proteomes" id="UP000825935"/>
    </source>
</evidence>
<evidence type="ECO:0000256" key="1">
    <source>
        <dbReference type="SAM" id="Coils"/>
    </source>
</evidence>
<dbReference type="AlphaFoldDB" id="A0A8T2QLA8"/>
<protein>
    <submittedName>
        <fullName evidence="3">Uncharacterized protein</fullName>
    </submittedName>
</protein>
<keyword evidence="4" id="KW-1185">Reference proteome</keyword>
<dbReference type="EMBL" id="CM035439">
    <property type="protein sequence ID" value="KAH7284350.1"/>
    <property type="molecule type" value="Genomic_DNA"/>
</dbReference>
<dbReference type="Proteomes" id="UP000825935">
    <property type="component" value="Chromosome 34"/>
</dbReference>
<keyword evidence="1" id="KW-0175">Coiled coil</keyword>
<evidence type="ECO:0000256" key="2">
    <source>
        <dbReference type="SAM" id="Phobius"/>
    </source>
</evidence>
<comment type="caution">
    <text evidence="3">The sequence shown here is derived from an EMBL/GenBank/DDBJ whole genome shotgun (WGS) entry which is preliminary data.</text>
</comment>
<keyword evidence="2" id="KW-1133">Transmembrane helix</keyword>
<organism evidence="3 4">
    <name type="scientific">Ceratopteris richardii</name>
    <name type="common">Triangle waterfern</name>
    <dbReference type="NCBI Taxonomy" id="49495"/>
    <lineage>
        <taxon>Eukaryota</taxon>
        <taxon>Viridiplantae</taxon>
        <taxon>Streptophyta</taxon>
        <taxon>Embryophyta</taxon>
        <taxon>Tracheophyta</taxon>
        <taxon>Polypodiopsida</taxon>
        <taxon>Polypodiidae</taxon>
        <taxon>Polypodiales</taxon>
        <taxon>Pteridineae</taxon>
        <taxon>Pteridaceae</taxon>
        <taxon>Parkerioideae</taxon>
        <taxon>Ceratopteris</taxon>
    </lineage>
</organism>
<keyword evidence="2" id="KW-0812">Transmembrane</keyword>
<dbReference type="PANTHER" id="PTHR33287:SF11">
    <property type="entry name" value="OS03G0778400 PROTEIN"/>
    <property type="match status" value="1"/>
</dbReference>
<proteinExistence type="predicted"/>
<feature type="coiled-coil region" evidence="1">
    <location>
        <begin position="25"/>
        <end position="52"/>
    </location>
</feature>
<feature type="transmembrane region" description="Helical" evidence="2">
    <location>
        <begin position="167"/>
        <end position="188"/>
    </location>
</feature>